<feature type="region of interest" description="Disordered" evidence="2">
    <location>
        <begin position="249"/>
        <end position="268"/>
    </location>
</feature>
<feature type="domain" description="Solute-binding protein family 3/N-terminal" evidence="3">
    <location>
        <begin position="30"/>
        <end position="247"/>
    </location>
</feature>
<gene>
    <name evidence="5" type="ORF">HYD_6070</name>
</gene>
<dbReference type="Pfam" id="PF00497">
    <property type="entry name" value="SBP_bac_3"/>
    <property type="match status" value="1"/>
</dbReference>
<dbReference type="SMART" id="SM00062">
    <property type="entry name" value="PBPb"/>
    <property type="match status" value="1"/>
</dbReference>
<dbReference type="InterPro" id="IPR001638">
    <property type="entry name" value="Solute-binding_3/MltF_N"/>
</dbReference>
<dbReference type="Gene3D" id="3.40.190.10">
    <property type="entry name" value="Periplasmic binding protein-like II"/>
    <property type="match status" value="2"/>
</dbReference>
<dbReference type="SUPFAM" id="SSF53850">
    <property type="entry name" value="Periplasmic binding protein-like II"/>
    <property type="match status" value="1"/>
</dbReference>
<dbReference type="Proteomes" id="UP001320209">
    <property type="component" value="Chromosome"/>
</dbReference>
<keyword evidence="1" id="KW-0732">Signal</keyword>
<dbReference type="PROSITE" id="PS51257">
    <property type="entry name" value="PROKAR_LIPOPROTEIN"/>
    <property type="match status" value="1"/>
</dbReference>
<proteinExistence type="predicted"/>
<sequence>MFRQLRLAAFVVVALVVVTSCGRQENKESELKIGTAGTYPPFEFRDGDKMCGLAMDVSRAVARDLGRKATFEEMPFTLLLPALQTGSIDIAVSSFSITPEREKKYGMSIPYYYETLAVIYRKDTPILSKADFAGKKIACCLGSTMEMWARKNAPTAEITPTDTTPMAIEALKTGRADAVLTDAAQASVYSKENKTLWYKVLERSGVGLGIVVKKSNKELLNAVNASLKKMVDSGELKKIQDKWVDTSVDKESQSVKGGESISVESMHQ</sequence>
<protein>
    <submittedName>
        <fullName evidence="5">Amino acid ABC transporter substrate-binding protein</fullName>
    </submittedName>
</protein>
<organism evidence="5 6">
    <name type="scientific">Candidatus Hydrogenosomobacter endosymbioticus</name>
    <dbReference type="NCBI Taxonomy" id="2558174"/>
    <lineage>
        <taxon>Bacteria</taxon>
        <taxon>Pseudomonadati</taxon>
        <taxon>Pseudomonadota</taxon>
        <taxon>Alphaproteobacteria</taxon>
        <taxon>Holosporales</taxon>
        <taxon>Holosporaceae</taxon>
        <taxon>Candidatus Hydrogenosomobacter</taxon>
    </lineage>
</organism>
<name>A0ABM7VAE6_9PROT</name>
<evidence type="ECO:0000313" key="6">
    <source>
        <dbReference type="Proteomes" id="UP001320209"/>
    </source>
</evidence>
<dbReference type="SMART" id="SM00079">
    <property type="entry name" value="PBPe"/>
    <property type="match status" value="1"/>
</dbReference>
<dbReference type="InterPro" id="IPR001320">
    <property type="entry name" value="Iontro_rcpt_C"/>
</dbReference>
<dbReference type="EMBL" id="AP025225">
    <property type="protein sequence ID" value="BDB96474.1"/>
    <property type="molecule type" value="Genomic_DNA"/>
</dbReference>
<reference evidence="5" key="1">
    <citation type="submission" date="2021-10" db="EMBL/GenBank/DDBJ databases">
        <title>Genome Sequence of The Candidatus Hydrogeosomobacter endosymbioticus, an Intracellular Bacterial Symbiont of the Anaerobic Ciliate GW7.</title>
        <authorList>
            <person name="Shiohama Y."/>
            <person name="Shinzato N."/>
        </authorList>
    </citation>
    <scope>NUCLEOTIDE SEQUENCE [LARGE SCALE GENOMIC DNA]</scope>
    <source>
        <strain evidence="5">200920</strain>
    </source>
</reference>
<dbReference type="PANTHER" id="PTHR35936:SF17">
    <property type="entry name" value="ARGININE-BINDING EXTRACELLULAR PROTEIN ARTP"/>
    <property type="match status" value="1"/>
</dbReference>
<evidence type="ECO:0000259" key="4">
    <source>
        <dbReference type="SMART" id="SM00079"/>
    </source>
</evidence>
<evidence type="ECO:0000313" key="5">
    <source>
        <dbReference type="EMBL" id="BDB96474.1"/>
    </source>
</evidence>
<dbReference type="PANTHER" id="PTHR35936">
    <property type="entry name" value="MEMBRANE-BOUND LYTIC MUREIN TRANSGLYCOSYLASE F"/>
    <property type="match status" value="1"/>
</dbReference>
<dbReference type="RefSeq" id="WP_236864868.1">
    <property type="nucleotide sequence ID" value="NZ_AP025225.1"/>
</dbReference>
<accession>A0ABM7VAE6</accession>
<feature type="domain" description="Ionotropic glutamate receptor C-terminal" evidence="4">
    <location>
        <begin position="30"/>
        <end position="246"/>
    </location>
</feature>
<evidence type="ECO:0000259" key="3">
    <source>
        <dbReference type="SMART" id="SM00062"/>
    </source>
</evidence>
<keyword evidence="6" id="KW-1185">Reference proteome</keyword>
<dbReference type="CDD" id="cd13530">
    <property type="entry name" value="PBP2_peptides_like"/>
    <property type="match status" value="1"/>
</dbReference>
<evidence type="ECO:0000256" key="2">
    <source>
        <dbReference type="SAM" id="MobiDB-lite"/>
    </source>
</evidence>
<evidence type="ECO:0000256" key="1">
    <source>
        <dbReference type="ARBA" id="ARBA00022729"/>
    </source>
</evidence>